<dbReference type="EMBL" id="LFYR01000643">
    <property type="protein sequence ID" value="KMZ72134.1"/>
    <property type="molecule type" value="Genomic_DNA"/>
</dbReference>
<protein>
    <recommendedName>
        <fullName evidence="16">Nucleoporin protein Ndc1-Nup</fullName>
    </recommendedName>
</protein>
<keyword evidence="4" id="KW-0813">Transport</keyword>
<keyword evidence="12" id="KW-0539">Nucleus</keyword>
<evidence type="ECO:0000313" key="15">
    <source>
        <dbReference type="Proteomes" id="UP000036987"/>
    </source>
</evidence>
<evidence type="ECO:0000256" key="13">
    <source>
        <dbReference type="SAM" id="Phobius"/>
    </source>
</evidence>
<evidence type="ECO:0000256" key="4">
    <source>
        <dbReference type="ARBA" id="ARBA00022448"/>
    </source>
</evidence>
<dbReference type="OMA" id="DFQLCAW"/>
<keyword evidence="10" id="KW-0906">Nuclear pore complex</keyword>
<dbReference type="GO" id="GO:0070762">
    <property type="term" value="C:nuclear pore transmembrane ring"/>
    <property type="evidence" value="ECO:0000318"/>
    <property type="project" value="GO_Central"/>
</dbReference>
<keyword evidence="7" id="KW-0653">Protein transport</keyword>
<evidence type="ECO:0000256" key="12">
    <source>
        <dbReference type="ARBA" id="ARBA00023242"/>
    </source>
</evidence>
<name>A0A0K9PT63_ZOSMR</name>
<feature type="transmembrane region" description="Helical" evidence="13">
    <location>
        <begin position="45"/>
        <end position="66"/>
    </location>
</feature>
<dbReference type="GO" id="GO:0051028">
    <property type="term" value="P:mRNA transport"/>
    <property type="evidence" value="ECO:0007669"/>
    <property type="project" value="UniProtKB-KW"/>
</dbReference>
<evidence type="ECO:0000256" key="9">
    <source>
        <dbReference type="ARBA" id="ARBA00023010"/>
    </source>
</evidence>
<evidence type="ECO:0000256" key="6">
    <source>
        <dbReference type="ARBA" id="ARBA00022816"/>
    </source>
</evidence>
<keyword evidence="11 13" id="KW-0472">Membrane</keyword>
<accession>A0A0K9PT63</accession>
<dbReference type="OrthoDB" id="67850at2759"/>
<dbReference type="GO" id="GO:0031965">
    <property type="term" value="C:nuclear membrane"/>
    <property type="evidence" value="ECO:0007669"/>
    <property type="project" value="UniProtKB-SubCell"/>
</dbReference>
<dbReference type="PANTHER" id="PTHR13269:SF6">
    <property type="entry name" value="NUCLEOPORIN NDC1"/>
    <property type="match status" value="1"/>
</dbReference>
<proteinExistence type="inferred from homology"/>
<evidence type="ECO:0000256" key="5">
    <source>
        <dbReference type="ARBA" id="ARBA00022692"/>
    </source>
</evidence>
<comment type="caution">
    <text evidence="14">The sequence shown here is derived from an EMBL/GenBank/DDBJ whole genome shotgun (WGS) entry which is preliminary data.</text>
</comment>
<evidence type="ECO:0000256" key="1">
    <source>
        <dbReference type="ARBA" id="ARBA00004232"/>
    </source>
</evidence>
<dbReference type="GO" id="GO:0030674">
    <property type="term" value="F:protein-macromolecule adaptor activity"/>
    <property type="evidence" value="ECO:0000318"/>
    <property type="project" value="GO_Central"/>
</dbReference>
<keyword evidence="9" id="KW-0811">Translocation</keyword>
<evidence type="ECO:0000256" key="8">
    <source>
        <dbReference type="ARBA" id="ARBA00022989"/>
    </source>
</evidence>
<evidence type="ECO:0000256" key="7">
    <source>
        <dbReference type="ARBA" id="ARBA00022927"/>
    </source>
</evidence>
<dbReference type="AlphaFoldDB" id="A0A0K9PT63"/>
<keyword evidence="8 13" id="KW-1133">Transmembrane helix</keyword>
<feature type="transmembrane region" description="Helical" evidence="13">
    <location>
        <begin position="116"/>
        <end position="134"/>
    </location>
</feature>
<evidence type="ECO:0000256" key="10">
    <source>
        <dbReference type="ARBA" id="ARBA00023132"/>
    </source>
</evidence>
<dbReference type="GO" id="GO:0006999">
    <property type="term" value="P:nuclear pore organization"/>
    <property type="evidence" value="ECO:0000318"/>
    <property type="project" value="GO_Central"/>
</dbReference>
<dbReference type="Proteomes" id="UP000036987">
    <property type="component" value="Unassembled WGS sequence"/>
</dbReference>
<keyword evidence="6" id="KW-0509">mRNA transport</keyword>
<comment type="similarity">
    <text evidence="3">Belongs to the NDC1 family.</text>
</comment>
<evidence type="ECO:0000256" key="11">
    <source>
        <dbReference type="ARBA" id="ARBA00023136"/>
    </source>
</evidence>
<comment type="subcellular location">
    <subcellularLocation>
        <location evidence="1">Nucleus membrane</location>
        <topology evidence="1">Multi-pass membrane protein</topology>
    </subcellularLocation>
    <subcellularLocation>
        <location evidence="2">Nucleus</location>
        <location evidence="2">Nuclear pore complex</location>
    </subcellularLocation>
</comment>
<dbReference type="PANTHER" id="PTHR13269">
    <property type="entry name" value="NUCLEOPORIN NDC1"/>
    <property type="match status" value="1"/>
</dbReference>
<feature type="transmembrane region" description="Helical" evidence="13">
    <location>
        <begin position="199"/>
        <end position="218"/>
    </location>
</feature>
<reference evidence="15" key="1">
    <citation type="journal article" date="2016" name="Nature">
        <title>The genome of the seagrass Zostera marina reveals angiosperm adaptation to the sea.</title>
        <authorList>
            <person name="Olsen J.L."/>
            <person name="Rouze P."/>
            <person name="Verhelst B."/>
            <person name="Lin Y.-C."/>
            <person name="Bayer T."/>
            <person name="Collen J."/>
            <person name="Dattolo E."/>
            <person name="De Paoli E."/>
            <person name="Dittami S."/>
            <person name="Maumus F."/>
            <person name="Michel G."/>
            <person name="Kersting A."/>
            <person name="Lauritano C."/>
            <person name="Lohaus R."/>
            <person name="Toepel M."/>
            <person name="Tonon T."/>
            <person name="Vanneste K."/>
            <person name="Amirebrahimi M."/>
            <person name="Brakel J."/>
            <person name="Bostroem C."/>
            <person name="Chovatia M."/>
            <person name="Grimwood J."/>
            <person name="Jenkins J.W."/>
            <person name="Jueterbock A."/>
            <person name="Mraz A."/>
            <person name="Stam W.T."/>
            <person name="Tice H."/>
            <person name="Bornberg-Bauer E."/>
            <person name="Green P.J."/>
            <person name="Pearson G.A."/>
            <person name="Procaccini G."/>
            <person name="Duarte C.M."/>
            <person name="Schmutz J."/>
            <person name="Reusch T.B.H."/>
            <person name="Van de Peer Y."/>
        </authorList>
    </citation>
    <scope>NUCLEOTIDE SEQUENCE [LARGE SCALE GENOMIC DNA]</scope>
    <source>
        <strain evidence="15">cv. Finnish</strain>
    </source>
</reference>
<keyword evidence="5 13" id="KW-0812">Transmembrane</keyword>
<dbReference type="InterPro" id="IPR019049">
    <property type="entry name" value="Nucleoporin_prot_Ndc1/Nup"/>
</dbReference>
<sequence>MNSSQTLKHRWLGFLLWQTLSTTLVYFLLTPIANPSSSLLPNIHSVFTFFLFHLSTLLFSLSIFLISSPHPHVPQASLYEIVHGFLRGLLRIVLGGFQGSLFDVGEKRRVMRTGEFGMFSAAMASSGFLGAIAVCGDWKVVNLWELFGIGIRGLFVGLLFGGYYIYCRKWVLMFPIVQRPLFFSFKIGISSSLKQSLKLSLPAFLSSLLLIIFLPNYMKTNSTLGQFIIDEFTFCIGMTLVIFNWELSHNLLQVVHTRRCVFAPSQGSADAETNPSETLFESLEQSSSRSLLQYLAYLDLCLVCESNIDTWRRAAFFEETGETYRRIISLCLRPLEQLVSRLGQVFEGVSGDKSGILCLQITSSTSNNTEMKLREAFDDFQVCAWCARTIAALTSHSHSEDRFGVAQLTGCNASGVSMLLSCLLAVEACLGKKTYPQAVQFMGQGNIRWASLNKDGGSRQDVNGVAFDKKICGILQSKAYAIADVLRASLYEISTVFKNDMLLNAKASVLEKNWLADSKPLYGTREILVQKLGLFLEFHA</sequence>
<gene>
    <name evidence="14" type="ORF">ZOSMA_16G01010</name>
</gene>
<keyword evidence="15" id="KW-1185">Reference proteome</keyword>
<evidence type="ECO:0000256" key="2">
    <source>
        <dbReference type="ARBA" id="ARBA00004567"/>
    </source>
</evidence>
<feature type="transmembrane region" description="Helical" evidence="13">
    <location>
        <begin position="146"/>
        <end position="166"/>
    </location>
</feature>
<evidence type="ECO:0000313" key="14">
    <source>
        <dbReference type="EMBL" id="KMZ72134.1"/>
    </source>
</evidence>
<evidence type="ECO:0008006" key="16">
    <source>
        <dbReference type="Google" id="ProtNLM"/>
    </source>
</evidence>
<feature type="transmembrane region" description="Helical" evidence="13">
    <location>
        <begin position="12"/>
        <end position="33"/>
    </location>
</feature>
<dbReference type="GO" id="GO:0015031">
    <property type="term" value="P:protein transport"/>
    <property type="evidence" value="ECO:0007669"/>
    <property type="project" value="UniProtKB-KW"/>
</dbReference>
<organism evidence="14 15">
    <name type="scientific">Zostera marina</name>
    <name type="common">Eelgrass</name>
    <dbReference type="NCBI Taxonomy" id="29655"/>
    <lineage>
        <taxon>Eukaryota</taxon>
        <taxon>Viridiplantae</taxon>
        <taxon>Streptophyta</taxon>
        <taxon>Embryophyta</taxon>
        <taxon>Tracheophyta</taxon>
        <taxon>Spermatophyta</taxon>
        <taxon>Magnoliopsida</taxon>
        <taxon>Liliopsida</taxon>
        <taxon>Zosteraceae</taxon>
        <taxon>Zostera</taxon>
    </lineage>
</organism>
<evidence type="ECO:0000256" key="3">
    <source>
        <dbReference type="ARBA" id="ARBA00005760"/>
    </source>
</evidence>